<dbReference type="EMBL" id="BAAADD010000013">
    <property type="protein sequence ID" value="GAA0587706.1"/>
    <property type="molecule type" value="Genomic_DNA"/>
</dbReference>
<dbReference type="SUPFAM" id="SSF53383">
    <property type="entry name" value="PLP-dependent transferases"/>
    <property type="match status" value="1"/>
</dbReference>
<dbReference type="PANTHER" id="PTHR30244:SF34">
    <property type="entry name" value="DTDP-4-AMINO-4,6-DIDEOXYGALACTOSE TRANSAMINASE"/>
    <property type="match status" value="1"/>
</dbReference>
<evidence type="ECO:0000313" key="3">
    <source>
        <dbReference type="EMBL" id="GAA0587706.1"/>
    </source>
</evidence>
<dbReference type="Proteomes" id="UP001499951">
    <property type="component" value="Unassembled WGS sequence"/>
</dbReference>
<name>A0ABP3QHP1_9PROT</name>
<dbReference type="PANTHER" id="PTHR30244">
    <property type="entry name" value="TRANSAMINASE"/>
    <property type="match status" value="1"/>
</dbReference>
<dbReference type="Gene3D" id="3.40.640.10">
    <property type="entry name" value="Type I PLP-dependent aspartate aminotransferase-like (Major domain)"/>
    <property type="match status" value="1"/>
</dbReference>
<keyword evidence="2" id="KW-0663">Pyridoxal phosphate</keyword>
<dbReference type="InterPro" id="IPR000653">
    <property type="entry name" value="DegT/StrS_aminotransferase"/>
</dbReference>
<accession>A0ABP3QHP1</accession>
<dbReference type="CDD" id="cd00616">
    <property type="entry name" value="AHBA_syn"/>
    <property type="match status" value="1"/>
</dbReference>
<evidence type="ECO:0000313" key="4">
    <source>
        <dbReference type="Proteomes" id="UP001499951"/>
    </source>
</evidence>
<dbReference type="InterPro" id="IPR015422">
    <property type="entry name" value="PyrdxlP-dep_Trfase_small"/>
</dbReference>
<dbReference type="NCBIfam" id="TIGR03588">
    <property type="entry name" value="PseC"/>
    <property type="match status" value="1"/>
</dbReference>
<evidence type="ECO:0000256" key="2">
    <source>
        <dbReference type="RuleBase" id="RU004508"/>
    </source>
</evidence>
<dbReference type="RefSeq" id="WP_166937482.1">
    <property type="nucleotide sequence ID" value="NZ_BAAADD010000013.1"/>
</dbReference>
<dbReference type="Gene3D" id="3.90.1150.10">
    <property type="entry name" value="Aspartate Aminotransferase, domain 1"/>
    <property type="match status" value="1"/>
</dbReference>
<gene>
    <name evidence="3" type="primary">pseC</name>
    <name evidence="3" type="ORF">GCM10008942_40920</name>
</gene>
<reference evidence="4" key="1">
    <citation type="journal article" date="2019" name="Int. J. Syst. Evol. Microbiol.">
        <title>The Global Catalogue of Microorganisms (GCM) 10K type strain sequencing project: providing services to taxonomists for standard genome sequencing and annotation.</title>
        <authorList>
            <consortium name="The Broad Institute Genomics Platform"/>
            <consortium name="The Broad Institute Genome Sequencing Center for Infectious Disease"/>
            <person name="Wu L."/>
            <person name="Ma J."/>
        </authorList>
    </citation>
    <scope>NUCLEOTIDE SEQUENCE [LARGE SCALE GENOMIC DNA]</scope>
    <source>
        <strain evidence="4">JCM 15089</strain>
    </source>
</reference>
<comment type="caution">
    <text evidence="3">The sequence shown here is derived from an EMBL/GenBank/DDBJ whole genome shotgun (WGS) entry which is preliminary data.</text>
</comment>
<evidence type="ECO:0000256" key="1">
    <source>
        <dbReference type="ARBA" id="ARBA00037999"/>
    </source>
</evidence>
<dbReference type="InterPro" id="IPR015424">
    <property type="entry name" value="PyrdxlP-dep_Trfase"/>
</dbReference>
<dbReference type="InterPro" id="IPR020026">
    <property type="entry name" value="PseC"/>
</dbReference>
<sequence>MTAALPEPESTLPFLPYGRQVIEADDIAAVTAALQGDFLTTGPLVGKFESALAATVRAQEAVVCSNGTAALYIAAKALGLKPGSKVIVPSLTFLATASAPHLAGAEIVFADVDPDTGLMRAEDFEWALARAGNADAVFNVHLNGQCGAIEAIHEIARRHGLKIVDDACHALGTSYRLGGAEKMVGENALSDMTVFSFHPVKTVTMGEGGAVTVNDARLADALRLHRNHGMTRDAEEFETTEDAFERPGHPNPWYYELVEPGFNWRATDIQCALGLTQLAKLTRFAARRRALAAAYDSLLAPLKPALMPVAHTECLPTLHLYPVLIDFAACGHTRTEVMARLRDEGIGTQVHYYPVHRQRYYADRYGHTDLPGADRYYARALSLPFYASMVLSDVVRVAEALRRVLHL</sequence>
<proteinExistence type="inferred from homology"/>
<comment type="similarity">
    <text evidence="1 2">Belongs to the DegT/DnrJ/EryC1 family.</text>
</comment>
<protein>
    <submittedName>
        <fullName evidence="3">UDP-4-amino-4, 6-dideoxy-N-acetyl-beta-L-altrosami ne transaminase</fullName>
    </submittedName>
</protein>
<keyword evidence="4" id="KW-1185">Reference proteome</keyword>
<dbReference type="InterPro" id="IPR015421">
    <property type="entry name" value="PyrdxlP-dep_Trfase_major"/>
</dbReference>
<dbReference type="PIRSF" id="PIRSF000390">
    <property type="entry name" value="PLP_StrS"/>
    <property type="match status" value="1"/>
</dbReference>
<dbReference type="Pfam" id="PF01041">
    <property type="entry name" value="DegT_DnrJ_EryC1"/>
    <property type="match status" value="1"/>
</dbReference>
<organism evidence="3 4">
    <name type="scientific">Rhizomicrobium electricum</name>
    <dbReference type="NCBI Taxonomy" id="480070"/>
    <lineage>
        <taxon>Bacteria</taxon>
        <taxon>Pseudomonadati</taxon>
        <taxon>Pseudomonadota</taxon>
        <taxon>Alphaproteobacteria</taxon>
        <taxon>Micropepsales</taxon>
        <taxon>Micropepsaceae</taxon>
        <taxon>Rhizomicrobium</taxon>
    </lineage>
</organism>